<gene>
    <name evidence="3" type="ORF">DSCW_46120</name>
</gene>
<dbReference type="Proteomes" id="UP000427769">
    <property type="component" value="Chromosome"/>
</dbReference>
<keyword evidence="1" id="KW-1133">Transmembrane helix</keyword>
<keyword evidence="1" id="KW-0812">Transmembrane</keyword>
<dbReference type="GO" id="GO:0016020">
    <property type="term" value="C:membrane"/>
    <property type="evidence" value="ECO:0007669"/>
    <property type="project" value="InterPro"/>
</dbReference>
<reference evidence="3 4" key="1">
    <citation type="submission" date="2019-11" db="EMBL/GenBank/DDBJ databases">
        <title>Comparative genomics of hydrocarbon-degrading Desulfosarcina strains.</title>
        <authorList>
            <person name="Watanabe M."/>
            <person name="Kojima H."/>
            <person name="Fukui M."/>
        </authorList>
    </citation>
    <scope>NUCLEOTIDE SEQUENCE [LARGE SCALE GENOMIC DNA]</scope>
    <source>
        <strain evidence="3 4">PP31</strain>
    </source>
</reference>
<feature type="transmembrane region" description="Helical" evidence="1">
    <location>
        <begin position="64"/>
        <end position="84"/>
    </location>
</feature>
<keyword evidence="4" id="KW-1185">Reference proteome</keyword>
<feature type="transmembrane region" description="Helical" evidence="1">
    <location>
        <begin position="38"/>
        <end position="58"/>
    </location>
</feature>
<feature type="domain" description="EamA" evidence="2">
    <location>
        <begin position="153"/>
        <end position="280"/>
    </location>
</feature>
<feature type="transmembrane region" description="Helical" evidence="1">
    <location>
        <begin position="237"/>
        <end position="257"/>
    </location>
</feature>
<sequence length="281" mass="29166">MIAAESMSIVCGLASALAWGAGDFAGGLASRRGSALTVVFFSQLIGGTLLFVLAMLFSRSLPPAAHLLSGCLAGVFGVLGLIFLYKGLALGRMGLVAPLSAVVTALIPLSFSILVEGFPGLPRIIGFAIAMAAVWLLSSPGGHLKIERRELQLSLLAGLGFGLFFIFLDHASSQAILWPLVTARAAAIGTMFVLLAARRQLTKPFRGQFTAIALAGILDTTGNAAFAMAAHVGRLDIAAILASLYPAATVMLAWLVFHERLGRQQWIGVAAAGGALILIAI</sequence>
<feature type="transmembrane region" description="Helical" evidence="1">
    <location>
        <begin position="96"/>
        <end position="115"/>
    </location>
</feature>
<name>A0A5K7Z917_9BACT</name>
<dbReference type="InterPro" id="IPR037185">
    <property type="entry name" value="EmrE-like"/>
</dbReference>
<evidence type="ECO:0000313" key="3">
    <source>
        <dbReference type="EMBL" id="BBO77195.1"/>
    </source>
</evidence>
<feature type="transmembrane region" description="Helical" evidence="1">
    <location>
        <begin position="176"/>
        <end position="197"/>
    </location>
</feature>
<evidence type="ECO:0000256" key="1">
    <source>
        <dbReference type="SAM" id="Phobius"/>
    </source>
</evidence>
<dbReference type="AlphaFoldDB" id="A0A5K7Z917"/>
<feature type="transmembrane region" description="Helical" evidence="1">
    <location>
        <begin position="209"/>
        <end position="231"/>
    </location>
</feature>
<dbReference type="Pfam" id="PF00892">
    <property type="entry name" value="EamA"/>
    <property type="match status" value="2"/>
</dbReference>
<dbReference type="OrthoDB" id="5417329at2"/>
<dbReference type="EMBL" id="AP021875">
    <property type="protein sequence ID" value="BBO77195.1"/>
    <property type="molecule type" value="Genomic_DNA"/>
</dbReference>
<evidence type="ECO:0000313" key="4">
    <source>
        <dbReference type="Proteomes" id="UP000427769"/>
    </source>
</evidence>
<protein>
    <recommendedName>
        <fullName evidence="2">EamA domain-containing protein</fullName>
    </recommendedName>
</protein>
<dbReference type="KEGG" id="dwd:DSCW_46120"/>
<organism evidence="3 4">
    <name type="scientific">Desulfosarcina widdelii</name>
    <dbReference type="NCBI Taxonomy" id="947919"/>
    <lineage>
        <taxon>Bacteria</taxon>
        <taxon>Pseudomonadati</taxon>
        <taxon>Thermodesulfobacteriota</taxon>
        <taxon>Desulfobacteria</taxon>
        <taxon>Desulfobacterales</taxon>
        <taxon>Desulfosarcinaceae</taxon>
        <taxon>Desulfosarcina</taxon>
    </lineage>
</organism>
<proteinExistence type="predicted"/>
<feature type="domain" description="EamA" evidence="2">
    <location>
        <begin position="8"/>
        <end position="138"/>
    </location>
</feature>
<dbReference type="InterPro" id="IPR000620">
    <property type="entry name" value="EamA_dom"/>
</dbReference>
<feature type="transmembrane region" description="Helical" evidence="1">
    <location>
        <begin position="121"/>
        <end position="139"/>
    </location>
</feature>
<dbReference type="SUPFAM" id="SSF103481">
    <property type="entry name" value="Multidrug resistance efflux transporter EmrE"/>
    <property type="match status" value="2"/>
</dbReference>
<keyword evidence="1" id="KW-0472">Membrane</keyword>
<feature type="transmembrane region" description="Helical" evidence="1">
    <location>
        <begin position="151"/>
        <end position="170"/>
    </location>
</feature>
<accession>A0A5K7Z917</accession>
<evidence type="ECO:0000259" key="2">
    <source>
        <dbReference type="Pfam" id="PF00892"/>
    </source>
</evidence>
<dbReference type="RefSeq" id="WP_155305962.1">
    <property type="nucleotide sequence ID" value="NZ_AP021875.1"/>
</dbReference>